<dbReference type="Pfam" id="PF13511">
    <property type="entry name" value="DUF4124"/>
    <property type="match status" value="1"/>
</dbReference>
<keyword evidence="2" id="KW-0732">Signal</keyword>
<feature type="region of interest" description="Disordered" evidence="1">
    <location>
        <begin position="62"/>
        <end position="81"/>
    </location>
</feature>
<dbReference type="PROSITE" id="PS51257">
    <property type="entry name" value="PROKAR_LIPOPROTEIN"/>
    <property type="match status" value="1"/>
</dbReference>
<feature type="domain" description="DUF4124" evidence="3">
    <location>
        <begin position="12"/>
        <end position="57"/>
    </location>
</feature>
<feature type="signal peptide" evidence="2">
    <location>
        <begin position="1"/>
        <end position="20"/>
    </location>
</feature>
<dbReference type="Proteomes" id="UP000256829">
    <property type="component" value="Unassembled WGS sequence"/>
</dbReference>
<dbReference type="InterPro" id="IPR025392">
    <property type="entry name" value="DUF4124"/>
</dbReference>
<reference evidence="4 5" key="1">
    <citation type="submission" date="2018-08" db="EMBL/GenBank/DDBJ databases">
        <title>Lysobacter soli KCTC 22011, whole genome shotgun sequence.</title>
        <authorList>
            <person name="Zhang X."/>
            <person name="Feng G."/>
            <person name="Zhu H."/>
        </authorList>
    </citation>
    <scope>NUCLEOTIDE SEQUENCE [LARGE SCALE GENOMIC DNA]</scope>
    <source>
        <strain evidence="4 5">KCTC 22011</strain>
    </source>
</reference>
<comment type="caution">
    <text evidence="4">The sequence shown here is derived from an EMBL/GenBank/DDBJ whole genome shotgun (WGS) entry which is preliminary data.</text>
</comment>
<evidence type="ECO:0000259" key="3">
    <source>
        <dbReference type="Pfam" id="PF13511"/>
    </source>
</evidence>
<sequence>MSWRTVFGCVIALSCAHAAAQNVYKCVAASGVVSYQSAPCEHGARETARWDAPPDPPSRLYQSVANPERHASEPRLTRTGSAHIARNAVRPSACEAAKANRDRTLERVGLKRTFDLLSRLDEQVRNACR</sequence>
<evidence type="ECO:0000313" key="5">
    <source>
        <dbReference type="Proteomes" id="UP000256829"/>
    </source>
</evidence>
<accession>A0A3D8VES6</accession>
<dbReference type="AlphaFoldDB" id="A0A3D8VES6"/>
<feature type="compositionally biased region" description="Basic and acidic residues" evidence="1">
    <location>
        <begin position="67"/>
        <end position="76"/>
    </location>
</feature>
<evidence type="ECO:0000313" key="4">
    <source>
        <dbReference type="EMBL" id="RDY67561.1"/>
    </source>
</evidence>
<gene>
    <name evidence="4" type="ORF">DX912_09865</name>
</gene>
<evidence type="ECO:0000256" key="2">
    <source>
        <dbReference type="SAM" id="SignalP"/>
    </source>
</evidence>
<evidence type="ECO:0000256" key="1">
    <source>
        <dbReference type="SAM" id="MobiDB-lite"/>
    </source>
</evidence>
<organism evidence="4 5">
    <name type="scientific">Lysobacter soli</name>
    <dbReference type="NCBI Taxonomy" id="453783"/>
    <lineage>
        <taxon>Bacteria</taxon>
        <taxon>Pseudomonadati</taxon>
        <taxon>Pseudomonadota</taxon>
        <taxon>Gammaproteobacteria</taxon>
        <taxon>Lysobacterales</taxon>
        <taxon>Lysobacteraceae</taxon>
        <taxon>Lysobacter</taxon>
    </lineage>
</organism>
<protein>
    <submittedName>
        <fullName evidence="4">DUF4124 domain-containing protein</fullName>
    </submittedName>
</protein>
<name>A0A3D8VES6_9GAMM</name>
<dbReference type="RefSeq" id="WP_115842328.1">
    <property type="nucleotide sequence ID" value="NZ_CP183976.1"/>
</dbReference>
<feature type="chain" id="PRO_5017651668" evidence="2">
    <location>
        <begin position="21"/>
        <end position="129"/>
    </location>
</feature>
<keyword evidence="5" id="KW-1185">Reference proteome</keyword>
<dbReference type="EMBL" id="QTJR01000005">
    <property type="protein sequence ID" value="RDY67561.1"/>
    <property type="molecule type" value="Genomic_DNA"/>
</dbReference>
<proteinExistence type="predicted"/>